<evidence type="ECO:0000256" key="7">
    <source>
        <dbReference type="RuleBase" id="RU003879"/>
    </source>
</evidence>
<keyword evidence="5" id="KW-1133">Transmembrane helix</keyword>
<dbReference type="GO" id="GO:0005886">
    <property type="term" value="C:plasma membrane"/>
    <property type="evidence" value="ECO:0007669"/>
    <property type="project" value="UniProtKB-SubCell"/>
</dbReference>
<dbReference type="Pfam" id="PF02472">
    <property type="entry name" value="ExbD"/>
    <property type="match status" value="1"/>
</dbReference>
<dbReference type="Gene3D" id="3.30.420.270">
    <property type="match status" value="1"/>
</dbReference>
<organism evidence="8 9">
    <name type="scientific">Frigidibacter mobilis</name>
    <dbReference type="NCBI Taxonomy" id="1335048"/>
    <lineage>
        <taxon>Bacteria</taxon>
        <taxon>Pseudomonadati</taxon>
        <taxon>Pseudomonadota</taxon>
        <taxon>Alphaproteobacteria</taxon>
        <taxon>Rhodobacterales</taxon>
        <taxon>Paracoccaceae</taxon>
        <taxon>Frigidibacter</taxon>
    </lineage>
</organism>
<dbReference type="OrthoDB" id="5456447at2"/>
<reference evidence="8 9" key="1">
    <citation type="submission" date="2015-09" db="EMBL/GenBank/DDBJ databases">
        <title>Complete genome sequence of Defluviimonas alba cai42t isolated from an oilfield in Xinjiang.</title>
        <authorList>
            <person name="Geng S."/>
            <person name="Pan X."/>
            <person name="Wu X."/>
        </authorList>
    </citation>
    <scope>NUCLEOTIDE SEQUENCE [LARGE SCALE GENOMIC DNA]</scope>
    <source>
        <strain evidence="9">cai42</strain>
    </source>
</reference>
<protein>
    <submittedName>
        <fullName evidence="8">Biopolymer transport protein ExbD/TolR</fullName>
    </submittedName>
</protein>
<comment type="similarity">
    <text evidence="2 7">Belongs to the ExbD/TolR family.</text>
</comment>
<keyword evidence="7" id="KW-0813">Transport</keyword>
<evidence type="ECO:0000256" key="1">
    <source>
        <dbReference type="ARBA" id="ARBA00004162"/>
    </source>
</evidence>
<keyword evidence="4 7" id="KW-0812">Transmembrane</keyword>
<sequence>MFEFGADRPRRRPNLTPMIDVVFLLLVFFMLASRFGTDMTLPLTVAGQGGGYSGPPRLVDISPEALSLNGSPIAPEVLAEALAALTEDPGDAIVLRARDEATLQQVIAVMDVLKAAGFTRLVLVE</sequence>
<evidence type="ECO:0000256" key="3">
    <source>
        <dbReference type="ARBA" id="ARBA00022475"/>
    </source>
</evidence>
<evidence type="ECO:0000256" key="5">
    <source>
        <dbReference type="ARBA" id="ARBA00022989"/>
    </source>
</evidence>
<gene>
    <name evidence="8" type="ORF">AKL17_0831</name>
</gene>
<name>A0A159Z262_9RHOB</name>
<evidence type="ECO:0000256" key="6">
    <source>
        <dbReference type="ARBA" id="ARBA00023136"/>
    </source>
</evidence>
<dbReference type="GO" id="GO:0022857">
    <property type="term" value="F:transmembrane transporter activity"/>
    <property type="evidence" value="ECO:0007669"/>
    <property type="project" value="InterPro"/>
</dbReference>
<evidence type="ECO:0000256" key="4">
    <source>
        <dbReference type="ARBA" id="ARBA00022692"/>
    </source>
</evidence>
<keyword evidence="7" id="KW-0653">Protein transport</keyword>
<dbReference type="AlphaFoldDB" id="A0A159Z262"/>
<proteinExistence type="inferred from homology"/>
<comment type="subcellular location">
    <subcellularLocation>
        <location evidence="1">Cell membrane</location>
        <topology evidence="1">Single-pass membrane protein</topology>
    </subcellularLocation>
    <subcellularLocation>
        <location evidence="7">Cell membrane</location>
        <topology evidence="7">Single-pass type II membrane protein</topology>
    </subcellularLocation>
</comment>
<keyword evidence="6" id="KW-0472">Membrane</keyword>
<dbReference type="EMBL" id="CP012661">
    <property type="protein sequence ID" value="AMY68090.1"/>
    <property type="molecule type" value="Genomic_DNA"/>
</dbReference>
<keyword evidence="9" id="KW-1185">Reference proteome</keyword>
<dbReference type="PATRIC" id="fig|1335048.3.peg.862"/>
<dbReference type="PANTHER" id="PTHR30558:SF3">
    <property type="entry name" value="BIOPOLYMER TRANSPORT PROTEIN EXBD-RELATED"/>
    <property type="match status" value="1"/>
</dbReference>
<dbReference type="KEGG" id="daa:AKL17_0831"/>
<dbReference type="Proteomes" id="UP000076128">
    <property type="component" value="Chromosome"/>
</dbReference>
<evidence type="ECO:0000256" key="2">
    <source>
        <dbReference type="ARBA" id="ARBA00005811"/>
    </source>
</evidence>
<evidence type="ECO:0000313" key="9">
    <source>
        <dbReference type="Proteomes" id="UP000076128"/>
    </source>
</evidence>
<accession>A0A159Z262</accession>
<evidence type="ECO:0000313" key="8">
    <source>
        <dbReference type="EMBL" id="AMY68090.1"/>
    </source>
</evidence>
<dbReference type="RefSeq" id="WP_066809939.1">
    <property type="nucleotide sequence ID" value="NZ_CP012661.1"/>
</dbReference>
<keyword evidence="3" id="KW-1003">Cell membrane</keyword>
<dbReference type="PANTHER" id="PTHR30558">
    <property type="entry name" value="EXBD MEMBRANE COMPONENT OF PMF-DRIVEN MACROMOLECULE IMPORT SYSTEM"/>
    <property type="match status" value="1"/>
</dbReference>
<dbReference type="GO" id="GO:0015031">
    <property type="term" value="P:protein transport"/>
    <property type="evidence" value="ECO:0007669"/>
    <property type="project" value="UniProtKB-KW"/>
</dbReference>
<dbReference type="STRING" id="1335048.AKL17_0831"/>
<dbReference type="InterPro" id="IPR003400">
    <property type="entry name" value="ExbD"/>
</dbReference>